<protein>
    <submittedName>
        <fullName evidence="1">Uncharacterized protein</fullName>
    </submittedName>
</protein>
<comment type="caution">
    <text evidence="1">The sequence shown here is derived from an EMBL/GenBank/DDBJ whole genome shotgun (WGS) entry which is preliminary data.</text>
</comment>
<proteinExistence type="predicted"/>
<sequence length="57" mass="6502">MGKKNETIKQEKLRLRDDNVSIREVSRMMINVSEMFGALTAQSPLGFGNSKQELSRM</sequence>
<reference evidence="1" key="1">
    <citation type="journal article" date="2019" name="bioRxiv">
        <title>The Genome of the Zebra Mussel, Dreissena polymorpha: A Resource for Invasive Species Research.</title>
        <authorList>
            <person name="McCartney M.A."/>
            <person name="Auch B."/>
            <person name="Kono T."/>
            <person name="Mallez S."/>
            <person name="Zhang Y."/>
            <person name="Obille A."/>
            <person name="Becker A."/>
            <person name="Abrahante J.E."/>
            <person name="Garbe J."/>
            <person name="Badalamenti J.P."/>
            <person name="Herman A."/>
            <person name="Mangelson H."/>
            <person name="Liachko I."/>
            <person name="Sullivan S."/>
            <person name="Sone E.D."/>
            <person name="Koren S."/>
            <person name="Silverstein K.A.T."/>
            <person name="Beckman K.B."/>
            <person name="Gohl D.M."/>
        </authorList>
    </citation>
    <scope>NUCLEOTIDE SEQUENCE</scope>
    <source>
        <strain evidence="1">Duluth1</strain>
        <tissue evidence="1">Whole animal</tissue>
    </source>
</reference>
<organism evidence="1 2">
    <name type="scientific">Dreissena polymorpha</name>
    <name type="common">Zebra mussel</name>
    <name type="synonym">Mytilus polymorpha</name>
    <dbReference type="NCBI Taxonomy" id="45954"/>
    <lineage>
        <taxon>Eukaryota</taxon>
        <taxon>Metazoa</taxon>
        <taxon>Spiralia</taxon>
        <taxon>Lophotrochozoa</taxon>
        <taxon>Mollusca</taxon>
        <taxon>Bivalvia</taxon>
        <taxon>Autobranchia</taxon>
        <taxon>Heteroconchia</taxon>
        <taxon>Euheterodonta</taxon>
        <taxon>Imparidentia</taxon>
        <taxon>Neoheterodontei</taxon>
        <taxon>Myida</taxon>
        <taxon>Dreissenoidea</taxon>
        <taxon>Dreissenidae</taxon>
        <taxon>Dreissena</taxon>
    </lineage>
</organism>
<evidence type="ECO:0000313" key="2">
    <source>
        <dbReference type="Proteomes" id="UP000828390"/>
    </source>
</evidence>
<dbReference type="Proteomes" id="UP000828390">
    <property type="component" value="Unassembled WGS sequence"/>
</dbReference>
<keyword evidence="2" id="KW-1185">Reference proteome</keyword>
<gene>
    <name evidence="1" type="ORF">DPMN_148573</name>
</gene>
<accession>A0A9D4FCR0</accession>
<dbReference type="AlphaFoldDB" id="A0A9D4FCR0"/>
<name>A0A9D4FCR0_DREPO</name>
<reference evidence="1" key="2">
    <citation type="submission" date="2020-11" db="EMBL/GenBank/DDBJ databases">
        <authorList>
            <person name="McCartney M.A."/>
            <person name="Auch B."/>
            <person name="Kono T."/>
            <person name="Mallez S."/>
            <person name="Becker A."/>
            <person name="Gohl D.M."/>
            <person name="Silverstein K.A.T."/>
            <person name="Koren S."/>
            <person name="Bechman K.B."/>
            <person name="Herman A."/>
            <person name="Abrahante J.E."/>
            <person name="Garbe J."/>
        </authorList>
    </citation>
    <scope>NUCLEOTIDE SEQUENCE</scope>
    <source>
        <strain evidence="1">Duluth1</strain>
        <tissue evidence="1">Whole animal</tissue>
    </source>
</reference>
<evidence type="ECO:0000313" key="1">
    <source>
        <dbReference type="EMBL" id="KAH3795028.1"/>
    </source>
</evidence>
<dbReference type="EMBL" id="JAIWYP010000007">
    <property type="protein sequence ID" value="KAH3795028.1"/>
    <property type="molecule type" value="Genomic_DNA"/>
</dbReference>